<dbReference type="OrthoDB" id="269124at2759"/>
<dbReference type="Pfam" id="PF04627">
    <property type="entry name" value="ATP-synt_Eps"/>
    <property type="match status" value="1"/>
</dbReference>
<sequence length="76" mass="8987">MWRSAKSSFSRYTLEMAEILCRCLKSPHRENAIARYKLNVKQTEYKNGVAQPPRKFPYRQYHNNFTDAFGTKGQVQ</sequence>
<dbReference type="AlphaFoldDB" id="A0A9W5TAL5"/>
<dbReference type="Proteomes" id="UP001057455">
    <property type="component" value="Unassembled WGS sequence"/>
</dbReference>
<accession>A0A9W5TAL5</accession>
<gene>
    <name evidence="2" type="ORF">BaOVIS_013790</name>
</gene>
<dbReference type="GO" id="GO:0005743">
    <property type="term" value="C:mitochondrial inner membrane"/>
    <property type="evidence" value="ECO:0007669"/>
    <property type="project" value="InterPro"/>
</dbReference>
<dbReference type="InterPro" id="IPR036742">
    <property type="entry name" value="ATP_synth_F1_esu_sf_mt"/>
</dbReference>
<comment type="similarity">
    <text evidence="1">Belongs to the eukaryotic ATPase epsilon family.</text>
</comment>
<comment type="caution">
    <text evidence="2">The sequence shown here is derived from an EMBL/GenBank/DDBJ whole genome shotgun (WGS) entry which is preliminary data.</text>
</comment>
<dbReference type="GO" id="GO:0046933">
    <property type="term" value="F:proton-transporting ATP synthase activity, rotational mechanism"/>
    <property type="evidence" value="ECO:0007669"/>
    <property type="project" value="InterPro"/>
</dbReference>
<dbReference type="CDD" id="cd12153">
    <property type="entry name" value="F1-ATPase_epsilon"/>
    <property type="match status" value="1"/>
</dbReference>
<dbReference type="Gene3D" id="1.10.1620.20">
    <property type="entry name" value="ATP synthase, F1 complex, epsilon subunit superfamily, mitochondrial"/>
    <property type="match status" value="1"/>
</dbReference>
<dbReference type="EMBL" id="BLIY01000008">
    <property type="protein sequence ID" value="GFE53975.1"/>
    <property type="molecule type" value="Genomic_DNA"/>
</dbReference>
<evidence type="ECO:0000256" key="1">
    <source>
        <dbReference type="ARBA" id="ARBA00009502"/>
    </source>
</evidence>
<keyword evidence="3" id="KW-1185">Reference proteome</keyword>
<organism evidence="2 3">
    <name type="scientific">Babesia ovis</name>
    <dbReference type="NCBI Taxonomy" id="5869"/>
    <lineage>
        <taxon>Eukaryota</taxon>
        <taxon>Sar</taxon>
        <taxon>Alveolata</taxon>
        <taxon>Apicomplexa</taxon>
        <taxon>Aconoidasida</taxon>
        <taxon>Piroplasmida</taxon>
        <taxon>Babesiidae</taxon>
        <taxon>Babesia</taxon>
    </lineage>
</organism>
<dbReference type="GO" id="GO:0045259">
    <property type="term" value="C:proton-transporting ATP synthase complex"/>
    <property type="evidence" value="ECO:0007669"/>
    <property type="project" value="InterPro"/>
</dbReference>
<protein>
    <submittedName>
        <fullName evidence="2">Mitochondrial ATP synthase epsilon</fullName>
    </submittedName>
</protein>
<dbReference type="SUPFAM" id="SSF48690">
    <property type="entry name" value="Epsilon subunit of mitochondrial F1F0-ATP synthase"/>
    <property type="match status" value="1"/>
</dbReference>
<evidence type="ECO:0000313" key="2">
    <source>
        <dbReference type="EMBL" id="GFE53975.1"/>
    </source>
</evidence>
<reference evidence="2" key="1">
    <citation type="submission" date="2019-12" db="EMBL/GenBank/DDBJ databases">
        <title>Genome sequence of Babesia ovis.</title>
        <authorList>
            <person name="Yamagishi J."/>
            <person name="Sevinc F."/>
            <person name="Xuan X."/>
        </authorList>
    </citation>
    <scope>NUCLEOTIDE SEQUENCE</scope>
    <source>
        <strain evidence="2">Selcuk</strain>
    </source>
</reference>
<name>A0A9W5TAL5_BABOV</name>
<proteinExistence type="inferred from homology"/>
<dbReference type="InterPro" id="IPR006721">
    <property type="entry name" value="ATP_synth_F1_esu_mt"/>
</dbReference>
<evidence type="ECO:0000313" key="3">
    <source>
        <dbReference type="Proteomes" id="UP001057455"/>
    </source>
</evidence>